<evidence type="ECO:0000259" key="2">
    <source>
        <dbReference type="Pfam" id="PF07985"/>
    </source>
</evidence>
<evidence type="ECO:0000256" key="1">
    <source>
        <dbReference type="ARBA" id="ARBA00009856"/>
    </source>
</evidence>
<accession>A0A0S4TH88</accession>
<dbReference type="EMBL" id="JTAI01000007">
    <property type="protein sequence ID" value="PPS97377.1"/>
    <property type="molecule type" value="Genomic_DNA"/>
</dbReference>
<dbReference type="OrthoDB" id="337854at2759"/>
<dbReference type="EMBL" id="LN877952">
    <property type="protein sequence ID" value="CUV06666.1"/>
    <property type="molecule type" value="Genomic_DNA"/>
</dbReference>
<reference evidence="4 5" key="3">
    <citation type="submission" date="2017-10" db="EMBL/GenBank/DDBJ databases">
        <title>Consistent, comparative and evidence-based genome annotation and re-annotation for the closely-related species, Cryptosporidium parvum, C. hominis and C. tyzzeri.</title>
        <authorList>
            <person name="Baptista R.P."/>
            <person name="Li Y."/>
            <person name="Sateriale A."/>
            <person name="Striepen B."/>
            <person name="Kissinger J.C."/>
        </authorList>
    </citation>
    <scope>NUCLEOTIDE SEQUENCE [LARGE SCALE GENOMIC DNA]</scope>
    <source>
        <strain evidence="4">30976</strain>
    </source>
</reference>
<dbReference type="VEuPathDB" id="CryptoDB:ChTU502y2012_406g0905"/>
<reference evidence="3" key="2">
    <citation type="submission" date="2015-08" db="EMBL/GenBank/DDBJ databases">
        <authorList>
            <person name="Babu N.S."/>
            <person name="Beckwith C.J."/>
            <person name="Beseler K.G."/>
            <person name="Brison A."/>
            <person name="Carone J.V."/>
            <person name="Caskin T.P."/>
            <person name="Diamond M."/>
            <person name="Durham M.E."/>
            <person name="Foxe J.M."/>
            <person name="Go M."/>
            <person name="Henderson B.A."/>
            <person name="Jones I.B."/>
            <person name="McGettigan J.A."/>
            <person name="Micheletti S.J."/>
            <person name="Nasrallah M.E."/>
            <person name="Ortiz D."/>
            <person name="Piller C.R."/>
            <person name="Privatt S.R."/>
            <person name="Schneider S.L."/>
            <person name="Sharp S."/>
            <person name="Smith T.C."/>
            <person name="Stanton J.D."/>
            <person name="Ullery H.E."/>
            <person name="Wilson R.J."/>
            <person name="Serrano M.G."/>
            <person name="Buck G."/>
            <person name="Lee V."/>
            <person name="Wang Y."/>
            <person name="Carvalho R."/>
            <person name="Voegtly L."/>
            <person name="Shi R."/>
            <person name="Duckworth R."/>
            <person name="Johnson A."/>
            <person name="Loviza R."/>
            <person name="Walstead R."/>
            <person name="Shah Z."/>
            <person name="Kiflezghi M."/>
            <person name="Wade K."/>
            <person name="Ball S.L."/>
            <person name="Bradley K.W."/>
            <person name="Asai D.J."/>
            <person name="Bowman C.A."/>
            <person name="Russell D.A."/>
            <person name="Pope W.H."/>
            <person name="Jacobs-Sera D."/>
            <person name="Hendrix R.W."/>
            <person name="Hatfull G.F."/>
        </authorList>
    </citation>
    <scope>NUCLEOTIDE SEQUENCE [LARGE SCALE GENOMIC DNA]</scope>
</reference>
<dbReference type="AlphaFoldDB" id="A0A0S4TH88"/>
<dbReference type="InterPro" id="IPR040044">
    <property type="entry name" value="SRR1L"/>
</dbReference>
<reference evidence="4 5" key="1">
    <citation type="submission" date="2014-11" db="EMBL/GenBank/DDBJ databases">
        <title>Comparative genomic analysis of Cryptosporidium hominis reveals occurrence of genetic recombination in virulent subtypes.</title>
        <authorList>
            <person name="Guo Y."/>
            <person name="Tang K."/>
            <person name="Frace M."/>
            <person name="Li N."/>
            <person name="Roellig D.M."/>
            <person name="Sammons S."/>
            <person name="Knipe K."/>
            <person name="Rowe L."/>
            <person name="Feng Y."/>
            <person name="Xiao L."/>
        </authorList>
    </citation>
    <scope>NUCLEOTIDE SEQUENCE [LARGE SCALE GENOMIC DNA]</scope>
    <source>
        <strain evidence="4">30976</strain>
    </source>
</reference>
<evidence type="ECO:0000313" key="4">
    <source>
        <dbReference type="EMBL" id="PPS97377.1"/>
    </source>
</evidence>
<evidence type="ECO:0000313" key="5">
    <source>
        <dbReference type="Proteomes" id="UP001429100"/>
    </source>
</evidence>
<feature type="domain" description="SRR1-like" evidence="2">
    <location>
        <begin position="76"/>
        <end position="264"/>
    </location>
</feature>
<gene>
    <name evidence="3" type="ORF">CHUDEA6_2420</name>
    <name evidence="4" type="ORF">GY17_00000246</name>
</gene>
<organism evidence="3">
    <name type="scientific">Cryptosporidium hominis</name>
    <dbReference type="NCBI Taxonomy" id="237895"/>
    <lineage>
        <taxon>Eukaryota</taxon>
        <taxon>Sar</taxon>
        <taxon>Alveolata</taxon>
        <taxon>Apicomplexa</taxon>
        <taxon>Conoidasida</taxon>
        <taxon>Coccidia</taxon>
        <taxon>Eucoccidiorida</taxon>
        <taxon>Eimeriorina</taxon>
        <taxon>Cryptosporidiidae</taxon>
        <taxon>Cryptosporidium</taxon>
    </lineage>
</organism>
<dbReference type="PANTHER" id="PTHR28626:SF3">
    <property type="entry name" value="SRR1-LIKE PROTEIN"/>
    <property type="match status" value="1"/>
</dbReference>
<dbReference type="Proteomes" id="UP000199752">
    <property type="component" value="Chromosome 6"/>
</dbReference>
<name>A0A0S4TH88_CRYHO</name>
<proteinExistence type="inferred from homology"/>
<evidence type="ECO:0000313" key="3">
    <source>
        <dbReference type="EMBL" id="CUV06666.1"/>
    </source>
</evidence>
<dbReference type="Pfam" id="PF07985">
    <property type="entry name" value="SRR1"/>
    <property type="match status" value="1"/>
</dbReference>
<dbReference type="GO" id="GO:0005737">
    <property type="term" value="C:cytoplasm"/>
    <property type="evidence" value="ECO:0007669"/>
    <property type="project" value="TreeGrafter"/>
</dbReference>
<protein>
    <submittedName>
        <fullName evidence="4">Sensitivity To Red Light Reduced-like protein</fullName>
    </submittedName>
</protein>
<comment type="similarity">
    <text evidence="1">Belongs to the SRR1 family.</text>
</comment>
<dbReference type="VEuPathDB" id="CryptoDB:CHUDEA6_2420"/>
<dbReference type="VEuPathDB" id="CryptoDB:Chro.60281"/>
<sequence length="269" mass="31146">MKSIIDKNINTNVNIRSLKTKVLECKGKLLKSEFWGTIVEHLETEIFENWIKGRKCSSSRCILRGRCICYNDVFFVIGLGSLESTIHSNLSSFFQLAAVVALNERINLEGIYFCDPEFTQADRELIFELFMEFKTHIEVFTSHDLSIPLNTVNHQLKNKLYGRDSQINILFFMPHCDRCVFGMIINYFNNGEGKTLYSDSARMIVWGNNLETFKIDSNENFNKRCEYCKVLSTSLSKMNFSKINFPVNDYKTIFCSSFSDLSIYHLPVS</sequence>
<dbReference type="GO" id="GO:0005634">
    <property type="term" value="C:nucleus"/>
    <property type="evidence" value="ECO:0007669"/>
    <property type="project" value="TreeGrafter"/>
</dbReference>
<dbReference type="VEuPathDB" id="CryptoDB:GY17_00000246"/>
<dbReference type="InterPro" id="IPR012942">
    <property type="entry name" value="SRR1-like"/>
</dbReference>
<keyword evidence="5" id="KW-1185">Reference proteome</keyword>
<dbReference type="PANTHER" id="PTHR28626">
    <property type="entry name" value="SRR1-LIKE PROTEIN"/>
    <property type="match status" value="1"/>
</dbReference>
<dbReference type="Proteomes" id="UP001429100">
    <property type="component" value="Unassembled WGS sequence"/>
</dbReference>